<keyword evidence="1" id="KW-0812">Transmembrane</keyword>
<gene>
    <name evidence="2" type="ordered locus">Mpet_0599</name>
</gene>
<reference evidence="2 3" key="1">
    <citation type="journal article" date="2010" name="Stand. Genomic Sci.">
        <title>Complete genome sequence of Methanoplanus petrolearius type strain (SEBR 4847).</title>
        <authorList>
            <person name="Brambilla E."/>
            <person name="Djao O.D."/>
            <person name="Daligault H."/>
            <person name="Lapidus A."/>
            <person name="Lucas S."/>
            <person name="Hammon N."/>
            <person name="Nolan M."/>
            <person name="Tice H."/>
            <person name="Cheng J.F."/>
            <person name="Han C."/>
            <person name="Tapia R."/>
            <person name="Goodwin L."/>
            <person name="Pitluck S."/>
            <person name="Liolios K."/>
            <person name="Ivanova N."/>
            <person name="Mavromatis K."/>
            <person name="Mikhailova N."/>
            <person name="Pati A."/>
            <person name="Chen A."/>
            <person name="Palaniappan K."/>
            <person name="Land M."/>
            <person name="Hauser L."/>
            <person name="Chang Y.J."/>
            <person name="Jeffries C.D."/>
            <person name="Rohde M."/>
            <person name="Spring S."/>
            <person name="Sikorski J."/>
            <person name="Goker M."/>
            <person name="Woyke T."/>
            <person name="Bristow J."/>
            <person name="Eisen J.A."/>
            <person name="Markowitz V."/>
            <person name="Hugenholtz P."/>
            <person name="Kyrpides N.C."/>
            <person name="Klenk H.P."/>
        </authorList>
    </citation>
    <scope>NUCLEOTIDE SEQUENCE [LARGE SCALE GENOMIC DNA]</scope>
    <source>
        <strain evidence="3">DSM 11571 / OCM 486 / SEBR 4847</strain>
    </source>
</reference>
<dbReference type="RefSeq" id="WP_013328551.1">
    <property type="nucleotide sequence ID" value="NC_014507.1"/>
</dbReference>
<feature type="transmembrane region" description="Helical" evidence="1">
    <location>
        <begin position="194"/>
        <end position="215"/>
    </location>
</feature>
<proteinExistence type="predicted"/>
<dbReference type="EMBL" id="CP002117">
    <property type="protein sequence ID" value="ADN35373.1"/>
    <property type="molecule type" value="Genomic_DNA"/>
</dbReference>
<accession>E1RHY8</accession>
<feature type="transmembrane region" description="Helical" evidence="1">
    <location>
        <begin position="6"/>
        <end position="27"/>
    </location>
</feature>
<sequence length="216" mass="25348" precursor="true">MILTSKEIIILFLVIYLIFIIAALAMVKRRQSGRVRDRDDIRKEKKFKTRFFRSLTVGFQLESIKTLDDIINIYEATASLSDEDMNYRYGLSRYMREYLIALLSKDEKIIPQTTNEGEIQEWKKILDRIISENDIQAPFADLPPLERNILNDITIFLAKNDQYHINEKLKELSRLIKARDGELNRMYRRNDGSFQIALVSIIISLIFGVVAAYQYI</sequence>
<dbReference type="OrthoDB" id="111488at2157"/>
<evidence type="ECO:0000313" key="2">
    <source>
        <dbReference type="EMBL" id="ADN35373.1"/>
    </source>
</evidence>
<keyword evidence="1" id="KW-0472">Membrane</keyword>
<organism evidence="2 3">
    <name type="scientific">Methanolacinia petrolearia (strain DSM 11571 / OCM 486 / SEBR 4847)</name>
    <name type="common">Methanoplanus petrolearius</name>
    <dbReference type="NCBI Taxonomy" id="679926"/>
    <lineage>
        <taxon>Archaea</taxon>
        <taxon>Methanobacteriati</taxon>
        <taxon>Methanobacteriota</taxon>
        <taxon>Stenosarchaea group</taxon>
        <taxon>Methanomicrobia</taxon>
        <taxon>Methanomicrobiales</taxon>
        <taxon>Methanomicrobiaceae</taxon>
        <taxon>Methanolacinia</taxon>
    </lineage>
</organism>
<dbReference type="HOGENOM" id="CLU_085049_0_0_2"/>
<protein>
    <submittedName>
        <fullName evidence="2">Uncharacterized protein</fullName>
    </submittedName>
</protein>
<dbReference type="GeneID" id="9743048"/>
<keyword evidence="3" id="KW-1185">Reference proteome</keyword>
<evidence type="ECO:0000313" key="3">
    <source>
        <dbReference type="Proteomes" id="UP000006565"/>
    </source>
</evidence>
<keyword evidence="1" id="KW-1133">Transmembrane helix</keyword>
<dbReference type="eggNOG" id="ENOG502N57S">
    <property type="taxonomic scope" value="Archaea"/>
</dbReference>
<dbReference type="KEGG" id="mpi:Mpet_0599"/>
<name>E1RHY8_METP4</name>
<dbReference type="Proteomes" id="UP000006565">
    <property type="component" value="Chromosome"/>
</dbReference>
<evidence type="ECO:0000256" key="1">
    <source>
        <dbReference type="SAM" id="Phobius"/>
    </source>
</evidence>
<dbReference type="AlphaFoldDB" id="E1RHY8"/>